<comment type="similarity">
    <text evidence="12 13">Belongs to the TonB-dependent receptor family.</text>
</comment>
<keyword evidence="4" id="KW-0410">Iron transport</keyword>
<dbReference type="InterPro" id="IPR037066">
    <property type="entry name" value="Plug_dom_sf"/>
</dbReference>
<dbReference type="PANTHER" id="PTHR32552">
    <property type="entry name" value="FERRICHROME IRON RECEPTOR-RELATED"/>
    <property type="match status" value="1"/>
</dbReference>
<dbReference type="GO" id="GO:0030246">
    <property type="term" value="F:carbohydrate binding"/>
    <property type="evidence" value="ECO:0007669"/>
    <property type="project" value="InterPro"/>
</dbReference>
<sequence length="800" mass="88585">MIIFCKSLKKCWILALFVLTTNYLHAQTKQLGIIDGKVLNADKQPEENVILILQPLGKVTTTDDGGNFQFRGIPYGKYSITVKSLGVSGNSLDIELNTPKITAGTIQLVESASDLDKVIVSSSFKNTNKNSAQVARMPMTYIENPQNYAVIPVELLRNQLVTTTEQALLNIPGVSNMSVAGGSGGSTLQFMSRGFTNGSIMYRNGVATGYVSLTDLFDLERIEAIKGPSATLFGGNQGASYGGVFNLITKKPLEVRRGEVSYTTGSFEMSRTTLDYNTPLNEDKTALFRFNGMFDSRNTFQQLSQKNVGLAPSLLIKANDRLTLHFDGYYYNSVRPIILFGFSPPPGGTTANSDYAGNIKDLHLNPSNPYVNPDFNSVQQTWSVMAKADYKLSDHWMSETNYSLARSNNQTYYISLSANKKTTTDTAVITRSVLYMPYSQLYTQQFQQNFIGDFKIGEMRNRLLIGLDYFRTNVGQSRGSIPYDNILETANDAQKMLRKARVDSIAVKTNFSAGRSIQNNYGAYVSEVLNLTDRLLLMASVRINRYQVTTTNPVTDYKQTSYSPKMGISYEILENALSIYGNYTNGYNNTTAQDSVGNFLKPEYANQLEGGFKFDVFHHRLTGTVSYYDIKVKNKVRAVSGTNYSVQDGKVRSRGLDVDILANPIPGLNIAMGYGYNNIKYTELWTTVSGKLVNLAGNRVEAAPHHAANLWANYGFTSGTLKGFGLGFGGNGQSSSFTNNTNTITLNGYTVMGASAFYDAAKFRLTAKIDNIANKKYFTYNAWLNAGPTRMLSFNLTYRF</sequence>
<dbReference type="GO" id="GO:0009279">
    <property type="term" value="C:cell outer membrane"/>
    <property type="evidence" value="ECO:0007669"/>
    <property type="project" value="UniProtKB-SubCell"/>
</dbReference>
<evidence type="ECO:0000256" key="7">
    <source>
        <dbReference type="ARBA" id="ARBA00023004"/>
    </source>
</evidence>
<gene>
    <name evidence="17" type="ORF">DI598_08825</name>
</gene>
<evidence type="ECO:0000256" key="14">
    <source>
        <dbReference type="SAM" id="SignalP"/>
    </source>
</evidence>
<evidence type="ECO:0000259" key="15">
    <source>
        <dbReference type="Pfam" id="PF00593"/>
    </source>
</evidence>
<dbReference type="Pfam" id="PF13715">
    <property type="entry name" value="CarbopepD_reg_2"/>
    <property type="match status" value="1"/>
</dbReference>
<evidence type="ECO:0000256" key="10">
    <source>
        <dbReference type="ARBA" id="ARBA00023136"/>
    </source>
</evidence>
<evidence type="ECO:0000313" key="17">
    <source>
        <dbReference type="EMBL" id="PZP49021.1"/>
    </source>
</evidence>
<feature type="chain" id="PRO_5016001555" description="TonB-dependent siderophore receptor" evidence="14">
    <location>
        <begin position="27"/>
        <end position="800"/>
    </location>
</feature>
<evidence type="ECO:0000256" key="11">
    <source>
        <dbReference type="ARBA" id="ARBA00023237"/>
    </source>
</evidence>
<keyword evidence="9 13" id="KW-0798">TonB box</keyword>
<dbReference type="Gene3D" id="2.170.130.10">
    <property type="entry name" value="TonB-dependent receptor, plug domain"/>
    <property type="match status" value="1"/>
</dbReference>
<evidence type="ECO:0000256" key="2">
    <source>
        <dbReference type="ARBA" id="ARBA00022448"/>
    </source>
</evidence>
<feature type="domain" description="TonB-dependent receptor plug" evidence="16">
    <location>
        <begin position="143"/>
        <end position="237"/>
    </location>
</feature>
<evidence type="ECO:0000256" key="1">
    <source>
        <dbReference type="ARBA" id="ARBA00004571"/>
    </source>
</evidence>
<feature type="signal peptide" evidence="14">
    <location>
        <begin position="1"/>
        <end position="26"/>
    </location>
</feature>
<evidence type="ECO:0000256" key="5">
    <source>
        <dbReference type="ARBA" id="ARBA00022692"/>
    </source>
</evidence>
<keyword evidence="8" id="KW-0406">Ion transport</keyword>
<dbReference type="Pfam" id="PF07715">
    <property type="entry name" value="Plug"/>
    <property type="match status" value="1"/>
</dbReference>
<keyword evidence="7" id="KW-0408">Iron</keyword>
<dbReference type="InterPro" id="IPR000531">
    <property type="entry name" value="Beta-barrel_TonB"/>
</dbReference>
<keyword evidence="3 12" id="KW-1134">Transmembrane beta strand</keyword>
<evidence type="ECO:0000256" key="6">
    <source>
        <dbReference type="ARBA" id="ARBA00022729"/>
    </source>
</evidence>
<evidence type="ECO:0000256" key="9">
    <source>
        <dbReference type="ARBA" id="ARBA00023077"/>
    </source>
</evidence>
<dbReference type="GO" id="GO:0015344">
    <property type="term" value="F:siderophore uptake transmembrane transporter activity"/>
    <property type="evidence" value="ECO:0007669"/>
    <property type="project" value="TreeGrafter"/>
</dbReference>
<dbReference type="InterPro" id="IPR013784">
    <property type="entry name" value="Carb-bd-like_fold"/>
</dbReference>
<accession>A0A2W5EYF9</accession>
<dbReference type="InterPro" id="IPR012910">
    <property type="entry name" value="Plug_dom"/>
</dbReference>
<organism evidence="17 18">
    <name type="scientific">Pseudopedobacter saltans</name>
    <dbReference type="NCBI Taxonomy" id="151895"/>
    <lineage>
        <taxon>Bacteria</taxon>
        <taxon>Pseudomonadati</taxon>
        <taxon>Bacteroidota</taxon>
        <taxon>Sphingobacteriia</taxon>
        <taxon>Sphingobacteriales</taxon>
        <taxon>Sphingobacteriaceae</taxon>
        <taxon>Pseudopedobacter</taxon>
    </lineage>
</organism>
<dbReference type="CDD" id="cd01347">
    <property type="entry name" value="ligand_gated_channel"/>
    <property type="match status" value="1"/>
</dbReference>
<feature type="domain" description="TonB-dependent receptor-like beta-barrel" evidence="15">
    <location>
        <begin position="336"/>
        <end position="772"/>
    </location>
</feature>
<name>A0A2W5EYF9_9SPHI</name>
<evidence type="ECO:0008006" key="19">
    <source>
        <dbReference type="Google" id="ProtNLM"/>
    </source>
</evidence>
<dbReference type="Pfam" id="PF00593">
    <property type="entry name" value="TonB_dep_Rec_b-barrel"/>
    <property type="match status" value="1"/>
</dbReference>
<proteinExistence type="inferred from homology"/>
<dbReference type="Gene3D" id="2.60.40.1120">
    <property type="entry name" value="Carboxypeptidase-like, regulatory domain"/>
    <property type="match status" value="1"/>
</dbReference>
<dbReference type="SUPFAM" id="SSF56935">
    <property type="entry name" value="Porins"/>
    <property type="match status" value="1"/>
</dbReference>
<evidence type="ECO:0000256" key="13">
    <source>
        <dbReference type="RuleBase" id="RU003357"/>
    </source>
</evidence>
<dbReference type="PROSITE" id="PS52016">
    <property type="entry name" value="TONB_DEPENDENT_REC_3"/>
    <property type="match status" value="1"/>
</dbReference>
<dbReference type="SUPFAM" id="SSF49452">
    <property type="entry name" value="Starch-binding domain-like"/>
    <property type="match status" value="1"/>
</dbReference>
<evidence type="ECO:0000313" key="18">
    <source>
        <dbReference type="Proteomes" id="UP000249645"/>
    </source>
</evidence>
<evidence type="ECO:0000256" key="8">
    <source>
        <dbReference type="ARBA" id="ARBA00023065"/>
    </source>
</evidence>
<evidence type="ECO:0000256" key="3">
    <source>
        <dbReference type="ARBA" id="ARBA00022452"/>
    </source>
</evidence>
<reference evidence="17 18" key="1">
    <citation type="submission" date="2017-11" db="EMBL/GenBank/DDBJ databases">
        <title>Infants hospitalized years apart are colonized by the same room-sourced microbial strains.</title>
        <authorList>
            <person name="Brooks B."/>
            <person name="Olm M.R."/>
            <person name="Firek B.A."/>
            <person name="Baker R."/>
            <person name="Thomas B.C."/>
            <person name="Morowitz M.J."/>
            <person name="Banfield J.F."/>
        </authorList>
    </citation>
    <scope>NUCLEOTIDE SEQUENCE [LARGE SCALE GENOMIC DNA]</scope>
    <source>
        <strain evidence="17">S2_009_000_R2_76</strain>
    </source>
</reference>
<dbReference type="Gene3D" id="2.40.170.20">
    <property type="entry name" value="TonB-dependent receptor, beta-barrel domain"/>
    <property type="match status" value="1"/>
</dbReference>
<keyword evidence="10 12" id="KW-0472">Membrane</keyword>
<dbReference type="PANTHER" id="PTHR32552:SF68">
    <property type="entry name" value="FERRICHROME OUTER MEMBRANE TRANSPORTER_PHAGE RECEPTOR"/>
    <property type="match status" value="1"/>
</dbReference>
<keyword evidence="6 14" id="KW-0732">Signal</keyword>
<keyword evidence="2 12" id="KW-0813">Transport</keyword>
<evidence type="ECO:0000256" key="12">
    <source>
        <dbReference type="PROSITE-ProRule" id="PRU01360"/>
    </source>
</evidence>
<dbReference type="Proteomes" id="UP000249645">
    <property type="component" value="Unassembled WGS sequence"/>
</dbReference>
<keyword evidence="5 12" id="KW-0812">Transmembrane</keyword>
<dbReference type="InterPro" id="IPR039426">
    <property type="entry name" value="TonB-dep_rcpt-like"/>
</dbReference>
<dbReference type="EMBL" id="QFOI01000132">
    <property type="protein sequence ID" value="PZP49021.1"/>
    <property type="molecule type" value="Genomic_DNA"/>
</dbReference>
<comment type="subcellular location">
    <subcellularLocation>
        <location evidence="1 12">Cell outer membrane</location>
        <topology evidence="1 12">Multi-pass membrane protein</topology>
    </subcellularLocation>
</comment>
<evidence type="ECO:0000256" key="4">
    <source>
        <dbReference type="ARBA" id="ARBA00022496"/>
    </source>
</evidence>
<dbReference type="InterPro" id="IPR036942">
    <property type="entry name" value="Beta-barrel_TonB_sf"/>
</dbReference>
<evidence type="ECO:0000259" key="16">
    <source>
        <dbReference type="Pfam" id="PF07715"/>
    </source>
</evidence>
<dbReference type="AlphaFoldDB" id="A0A2W5EYF9"/>
<comment type="caution">
    <text evidence="17">The sequence shown here is derived from an EMBL/GenBank/DDBJ whole genome shotgun (WGS) entry which is preliminary data.</text>
</comment>
<protein>
    <recommendedName>
        <fullName evidence="19">TonB-dependent siderophore receptor</fullName>
    </recommendedName>
</protein>
<keyword evidence="11 12" id="KW-0998">Cell outer membrane</keyword>